<evidence type="ECO:0000256" key="6">
    <source>
        <dbReference type="ARBA" id="ARBA00035292"/>
    </source>
</evidence>
<dbReference type="HAMAP" id="MF_00503">
    <property type="entry name" value="Ribosomal_bL9"/>
    <property type="match status" value="1"/>
</dbReference>
<keyword evidence="8" id="KW-0175">Coiled coil</keyword>
<feature type="coiled-coil region" evidence="8">
    <location>
        <begin position="44"/>
        <end position="71"/>
    </location>
</feature>
<dbReference type="InterPro" id="IPR036791">
    <property type="entry name" value="Ribosomal_bL9_C_sf"/>
</dbReference>
<dbReference type="OrthoDB" id="9788336at2"/>
<evidence type="ECO:0000313" key="11">
    <source>
        <dbReference type="EMBL" id="SFO54680.1"/>
    </source>
</evidence>
<dbReference type="STRING" id="1527.SAMN04489757_13818"/>
<evidence type="ECO:0000313" key="12">
    <source>
        <dbReference type="Proteomes" id="UP000198806"/>
    </source>
</evidence>
<dbReference type="InterPro" id="IPR009027">
    <property type="entry name" value="Ribosomal_bL9/RNase_H1_N"/>
</dbReference>
<evidence type="ECO:0000256" key="1">
    <source>
        <dbReference type="ARBA" id="ARBA00010605"/>
    </source>
</evidence>
<dbReference type="Proteomes" id="UP000198806">
    <property type="component" value="Unassembled WGS sequence"/>
</dbReference>
<dbReference type="SUPFAM" id="SSF55658">
    <property type="entry name" value="L9 N-domain-like"/>
    <property type="match status" value="1"/>
</dbReference>
<name>A0A1I5I3B6_9FIRM</name>
<feature type="domain" description="Large ribosomal subunit protein bL9 C-terminal" evidence="10">
    <location>
        <begin position="64"/>
        <end position="146"/>
    </location>
</feature>
<proteinExistence type="inferred from homology"/>
<dbReference type="NCBIfam" id="TIGR00158">
    <property type="entry name" value="L9"/>
    <property type="match status" value="1"/>
</dbReference>
<dbReference type="GO" id="GO:0006412">
    <property type="term" value="P:translation"/>
    <property type="evidence" value="ECO:0007669"/>
    <property type="project" value="UniProtKB-UniRule"/>
</dbReference>
<dbReference type="InterPro" id="IPR020069">
    <property type="entry name" value="Ribosomal_bL9_C"/>
</dbReference>
<dbReference type="PANTHER" id="PTHR21368">
    <property type="entry name" value="50S RIBOSOMAL PROTEIN L9"/>
    <property type="match status" value="1"/>
</dbReference>
<dbReference type="InterPro" id="IPR020070">
    <property type="entry name" value="Ribosomal_bL9_N"/>
</dbReference>
<gene>
    <name evidence="7" type="primary">rplI</name>
    <name evidence="11" type="ORF">SAMN04489757_13818</name>
</gene>
<evidence type="ECO:0000256" key="5">
    <source>
        <dbReference type="ARBA" id="ARBA00023274"/>
    </source>
</evidence>
<evidence type="ECO:0000256" key="7">
    <source>
        <dbReference type="HAMAP-Rule" id="MF_00503"/>
    </source>
</evidence>
<sequence length="148" mass="16377">MQIILTQDVKSLGKKGDLVNVSDGYARNFILPKKLGLEATPKNLNDLKLQKAAEEKRQKEILDEAKALAKEIESITMNMYIKAGEGGRTFGSISTKEIAGTLKEQHGFDIDKKKLQLPEPIKTIGTHTVAVKLHPQVTAELKVKVDEQ</sequence>
<dbReference type="Pfam" id="PF03948">
    <property type="entry name" value="Ribosomal_L9_C"/>
    <property type="match status" value="1"/>
</dbReference>
<keyword evidence="2 7" id="KW-0699">rRNA-binding</keyword>
<dbReference type="GO" id="GO:0005840">
    <property type="term" value="C:ribosome"/>
    <property type="evidence" value="ECO:0007669"/>
    <property type="project" value="UniProtKB-KW"/>
</dbReference>
<evidence type="ECO:0000256" key="3">
    <source>
        <dbReference type="ARBA" id="ARBA00022884"/>
    </source>
</evidence>
<dbReference type="EMBL" id="FOWD01000038">
    <property type="protein sequence ID" value="SFO54680.1"/>
    <property type="molecule type" value="Genomic_DNA"/>
</dbReference>
<dbReference type="GO" id="GO:0003735">
    <property type="term" value="F:structural constituent of ribosome"/>
    <property type="evidence" value="ECO:0007669"/>
    <property type="project" value="InterPro"/>
</dbReference>
<dbReference type="AlphaFoldDB" id="A0A1I5I3B6"/>
<dbReference type="Gene3D" id="3.10.430.100">
    <property type="entry name" value="Ribosomal protein L9, C-terminal domain"/>
    <property type="match status" value="1"/>
</dbReference>
<evidence type="ECO:0000259" key="10">
    <source>
        <dbReference type="Pfam" id="PF03948"/>
    </source>
</evidence>
<accession>A0A1I5I3B6</accession>
<dbReference type="InterPro" id="IPR036935">
    <property type="entry name" value="Ribosomal_bL9_N_sf"/>
</dbReference>
<evidence type="ECO:0000256" key="4">
    <source>
        <dbReference type="ARBA" id="ARBA00022980"/>
    </source>
</evidence>
<dbReference type="SUPFAM" id="SSF55653">
    <property type="entry name" value="Ribosomal protein L9 C-domain"/>
    <property type="match status" value="1"/>
</dbReference>
<comment type="similarity">
    <text evidence="1 7">Belongs to the bacterial ribosomal protein bL9 family.</text>
</comment>
<protein>
    <recommendedName>
        <fullName evidence="6 7">Large ribosomal subunit protein bL9</fullName>
    </recommendedName>
</protein>
<reference evidence="11 12" key="1">
    <citation type="submission" date="2016-10" db="EMBL/GenBank/DDBJ databases">
        <authorList>
            <person name="de Groot N.N."/>
        </authorList>
    </citation>
    <scope>NUCLEOTIDE SEQUENCE [LARGE SCALE GENOMIC DNA]</scope>
    <source>
        <strain evidence="11 12">DSM 1283</strain>
    </source>
</reference>
<dbReference type="GO" id="GO:1990904">
    <property type="term" value="C:ribonucleoprotein complex"/>
    <property type="evidence" value="ECO:0007669"/>
    <property type="project" value="UniProtKB-KW"/>
</dbReference>
<dbReference type="InterPro" id="IPR000244">
    <property type="entry name" value="Ribosomal_bL9"/>
</dbReference>
<comment type="function">
    <text evidence="7">Binds to the 23S rRNA.</text>
</comment>
<keyword evidence="3 7" id="KW-0694">RNA-binding</keyword>
<evidence type="ECO:0000256" key="8">
    <source>
        <dbReference type="SAM" id="Coils"/>
    </source>
</evidence>
<evidence type="ECO:0000256" key="2">
    <source>
        <dbReference type="ARBA" id="ARBA00022730"/>
    </source>
</evidence>
<dbReference type="InterPro" id="IPR020594">
    <property type="entry name" value="Ribosomal_bL9_bac/chp"/>
</dbReference>
<dbReference type="RefSeq" id="WP_091688042.1">
    <property type="nucleotide sequence ID" value="NZ_BAABFM010000011.1"/>
</dbReference>
<evidence type="ECO:0000259" key="9">
    <source>
        <dbReference type="Pfam" id="PF01281"/>
    </source>
</evidence>
<dbReference type="Pfam" id="PF01281">
    <property type="entry name" value="Ribosomal_L9_N"/>
    <property type="match status" value="1"/>
</dbReference>
<feature type="domain" description="Ribosomal protein L9" evidence="9">
    <location>
        <begin position="1"/>
        <end position="47"/>
    </location>
</feature>
<keyword evidence="5 7" id="KW-0687">Ribonucleoprotein</keyword>
<dbReference type="GO" id="GO:0019843">
    <property type="term" value="F:rRNA binding"/>
    <property type="evidence" value="ECO:0007669"/>
    <property type="project" value="UniProtKB-UniRule"/>
</dbReference>
<keyword evidence="4 7" id="KW-0689">Ribosomal protein</keyword>
<organism evidence="11 12">
    <name type="scientific">Anaerocolumna aminovalerica</name>
    <dbReference type="NCBI Taxonomy" id="1527"/>
    <lineage>
        <taxon>Bacteria</taxon>
        <taxon>Bacillati</taxon>
        <taxon>Bacillota</taxon>
        <taxon>Clostridia</taxon>
        <taxon>Lachnospirales</taxon>
        <taxon>Lachnospiraceae</taxon>
        <taxon>Anaerocolumna</taxon>
    </lineage>
</organism>
<keyword evidence="12" id="KW-1185">Reference proteome</keyword>
<dbReference type="Gene3D" id="3.40.5.10">
    <property type="entry name" value="Ribosomal protein L9, N-terminal domain"/>
    <property type="match status" value="1"/>
</dbReference>